<evidence type="ECO:0000313" key="2">
    <source>
        <dbReference type="EMBL" id="KAF2767936.1"/>
    </source>
</evidence>
<dbReference type="InterPro" id="IPR036423">
    <property type="entry name" value="SOD-like_Cu/Zn_dom_sf"/>
</dbReference>
<organism evidence="2 3">
    <name type="scientific">Teratosphaeria nubilosa</name>
    <dbReference type="NCBI Taxonomy" id="161662"/>
    <lineage>
        <taxon>Eukaryota</taxon>
        <taxon>Fungi</taxon>
        <taxon>Dikarya</taxon>
        <taxon>Ascomycota</taxon>
        <taxon>Pezizomycotina</taxon>
        <taxon>Dothideomycetes</taxon>
        <taxon>Dothideomycetidae</taxon>
        <taxon>Mycosphaerellales</taxon>
        <taxon>Teratosphaeriaceae</taxon>
        <taxon>Teratosphaeria</taxon>
    </lineage>
</organism>
<protein>
    <submittedName>
        <fullName evidence="2">Uncharacterized protein</fullName>
    </submittedName>
</protein>
<evidence type="ECO:0000256" key="1">
    <source>
        <dbReference type="SAM" id="SignalP"/>
    </source>
</evidence>
<sequence length="368" mass="36568">MGPTTLASTLLAFLLSTPFASGTAPVASNNTPGTSFQAKGPPCDSVVSSSPDGNGAVVVMNCVGLPSTGGPFEYYISNGTCSAAKEMLDPYDDGGKACDAGSPQTCAVGDLSGKHGDINGTVGQSSYNDQYISTVCGSNATVCGGRSLVLKYANGTLLSCANYTQAAGGSGAGQTHSATPDPIVVTKTREATNIVAGPVSTVIVAGNGSALNDQPSTTSTVQTTIMTTAAASLVTVAVPTVGFALPGNNNTVTVTTTATKNDTVLATAFSTPQVSPLSITTYAANATTVAPVGLLVVTIPTINAAGQSITTFVTIPPNAVSLPPTRTTSYSTALQAGTMTQYVTSYQASPASTATYPPSSGSSDLSVV</sequence>
<feature type="signal peptide" evidence="1">
    <location>
        <begin position="1"/>
        <end position="22"/>
    </location>
</feature>
<reference evidence="2" key="1">
    <citation type="journal article" date="2020" name="Stud. Mycol.">
        <title>101 Dothideomycetes genomes: a test case for predicting lifestyles and emergence of pathogens.</title>
        <authorList>
            <person name="Haridas S."/>
            <person name="Albert R."/>
            <person name="Binder M."/>
            <person name="Bloem J."/>
            <person name="Labutti K."/>
            <person name="Salamov A."/>
            <person name="Andreopoulos B."/>
            <person name="Baker S."/>
            <person name="Barry K."/>
            <person name="Bills G."/>
            <person name="Bluhm B."/>
            <person name="Cannon C."/>
            <person name="Castanera R."/>
            <person name="Culley D."/>
            <person name="Daum C."/>
            <person name="Ezra D."/>
            <person name="Gonzalez J."/>
            <person name="Henrissat B."/>
            <person name="Kuo A."/>
            <person name="Liang C."/>
            <person name="Lipzen A."/>
            <person name="Lutzoni F."/>
            <person name="Magnuson J."/>
            <person name="Mondo S."/>
            <person name="Nolan M."/>
            <person name="Ohm R."/>
            <person name="Pangilinan J."/>
            <person name="Park H.-J."/>
            <person name="Ramirez L."/>
            <person name="Alfaro M."/>
            <person name="Sun H."/>
            <person name="Tritt A."/>
            <person name="Yoshinaga Y."/>
            <person name="Zwiers L.-H."/>
            <person name="Turgeon B."/>
            <person name="Goodwin S."/>
            <person name="Spatafora J."/>
            <person name="Crous P."/>
            <person name="Grigoriev I."/>
        </authorList>
    </citation>
    <scope>NUCLEOTIDE SEQUENCE</scope>
    <source>
        <strain evidence="2">CBS 116005</strain>
    </source>
</reference>
<evidence type="ECO:0000313" key="3">
    <source>
        <dbReference type="Proteomes" id="UP000799436"/>
    </source>
</evidence>
<dbReference type="Gene3D" id="2.60.40.200">
    <property type="entry name" value="Superoxide dismutase, copper/zinc binding domain"/>
    <property type="match status" value="1"/>
</dbReference>
<accession>A0A6G1L537</accession>
<dbReference type="OrthoDB" id="159229at2759"/>
<dbReference type="Proteomes" id="UP000799436">
    <property type="component" value="Unassembled WGS sequence"/>
</dbReference>
<feature type="chain" id="PRO_5026087771" evidence="1">
    <location>
        <begin position="23"/>
        <end position="368"/>
    </location>
</feature>
<proteinExistence type="predicted"/>
<dbReference type="GO" id="GO:0006801">
    <property type="term" value="P:superoxide metabolic process"/>
    <property type="evidence" value="ECO:0007669"/>
    <property type="project" value="InterPro"/>
</dbReference>
<keyword evidence="1" id="KW-0732">Signal</keyword>
<keyword evidence="3" id="KW-1185">Reference proteome</keyword>
<dbReference type="EMBL" id="ML995849">
    <property type="protein sequence ID" value="KAF2767936.1"/>
    <property type="molecule type" value="Genomic_DNA"/>
</dbReference>
<dbReference type="AlphaFoldDB" id="A0A6G1L537"/>
<dbReference type="GO" id="GO:0046872">
    <property type="term" value="F:metal ion binding"/>
    <property type="evidence" value="ECO:0007669"/>
    <property type="project" value="InterPro"/>
</dbReference>
<dbReference type="SUPFAM" id="SSF49329">
    <property type="entry name" value="Cu,Zn superoxide dismutase-like"/>
    <property type="match status" value="1"/>
</dbReference>
<name>A0A6G1L537_9PEZI</name>
<gene>
    <name evidence="2" type="ORF">EJ03DRAFT_137041</name>
</gene>